<dbReference type="HOGENOM" id="CLU_113664_3_0_5"/>
<dbReference type="PANTHER" id="PTHR40055">
    <property type="entry name" value="TRANSCRIPTIONAL REGULATOR YGIV-RELATED"/>
    <property type="match status" value="1"/>
</dbReference>
<dbReference type="Gene3D" id="3.20.80.10">
    <property type="entry name" value="Regulatory factor, effector binding domain"/>
    <property type="match status" value="1"/>
</dbReference>
<dbReference type="KEGG" id="rru:Rru_A3349"/>
<dbReference type="AlphaFoldDB" id="Q2RP02"/>
<dbReference type="SMART" id="SM00871">
    <property type="entry name" value="AraC_E_bind"/>
    <property type="match status" value="1"/>
</dbReference>
<evidence type="ECO:0000259" key="1">
    <source>
        <dbReference type="SMART" id="SM00871"/>
    </source>
</evidence>
<keyword evidence="3" id="KW-1185">Reference proteome</keyword>
<dbReference type="EnsemblBacteria" id="ABC24143">
    <property type="protein sequence ID" value="ABC24143"/>
    <property type="gene ID" value="Rru_A3349"/>
</dbReference>
<dbReference type="RefSeq" id="WP_011391096.1">
    <property type="nucleotide sequence ID" value="NC_007643.1"/>
</dbReference>
<dbReference type="InterPro" id="IPR010499">
    <property type="entry name" value="AraC_E-bd"/>
</dbReference>
<dbReference type="STRING" id="269796.Rru_A3349"/>
<reference evidence="2 3" key="1">
    <citation type="journal article" date="2011" name="Stand. Genomic Sci.">
        <title>Complete genome sequence of Rhodospirillum rubrum type strain (S1).</title>
        <authorList>
            <person name="Munk A.C."/>
            <person name="Copeland A."/>
            <person name="Lucas S."/>
            <person name="Lapidus A."/>
            <person name="Del Rio T.G."/>
            <person name="Barry K."/>
            <person name="Detter J.C."/>
            <person name="Hammon N."/>
            <person name="Israni S."/>
            <person name="Pitluck S."/>
            <person name="Brettin T."/>
            <person name="Bruce D."/>
            <person name="Han C."/>
            <person name="Tapia R."/>
            <person name="Gilna P."/>
            <person name="Schmutz J."/>
            <person name="Larimer F."/>
            <person name="Land M."/>
            <person name="Kyrpides N.C."/>
            <person name="Mavromatis K."/>
            <person name="Richardson P."/>
            <person name="Rohde M."/>
            <person name="Goker M."/>
            <person name="Klenk H.P."/>
            <person name="Zhang Y."/>
            <person name="Roberts G.P."/>
            <person name="Reslewic S."/>
            <person name="Schwartz D.C."/>
        </authorList>
    </citation>
    <scope>NUCLEOTIDE SEQUENCE [LARGE SCALE GENOMIC DNA]</scope>
    <source>
        <strain evidence="3">ATCC 11170 / ATH 1.1.1 / DSM 467 / LMG 4362 / NCIMB 8255 / S1</strain>
    </source>
</reference>
<sequence>MPALDVRPLPAMIFASLRHIGPYGEAGETFRKITDWAVSEGVMTPETQILGLSYDDPKTTPAEILRYDACVTLKTPVALPPGMQLMALPACSWVMMTHKGPYETMGETFTKLYAALAEHPTLVPIATGAIEIYVNDPATTAPADLITELGVAVLEGADGF</sequence>
<dbReference type="Pfam" id="PF06445">
    <property type="entry name" value="GyrI-like"/>
    <property type="match status" value="1"/>
</dbReference>
<dbReference type="Proteomes" id="UP000001929">
    <property type="component" value="Chromosome"/>
</dbReference>
<evidence type="ECO:0000313" key="2">
    <source>
        <dbReference type="EMBL" id="ABC24143.1"/>
    </source>
</evidence>
<dbReference type="SUPFAM" id="SSF55136">
    <property type="entry name" value="Probable bacterial effector-binding domain"/>
    <property type="match status" value="1"/>
</dbReference>
<dbReference type="PANTHER" id="PTHR40055:SF1">
    <property type="entry name" value="TRANSCRIPTIONAL REGULATOR YGIV-RELATED"/>
    <property type="match status" value="1"/>
</dbReference>
<protein>
    <submittedName>
        <fullName evidence="2">Transcription activator, effector binding</fullName>
    </submittedName>
</protein>
<dbReference type="InterPro" id="IPR011256">
    <property type="entry name" value="Reg_factor_effector_dom_sf"/>
</dbReference>
<gene>
    <name evidence="2" type="ordered locus">Rru_A3349</name>
</gene>
<name>Q2RP02_RHORT</name>
<dbReference type="PhylomeDB" id="Q2RP02"/>
<feature type="domain" description="AraC effector-binding" evidence="1">
    <location>
        <begin position="2"/>
        <end position="154"/>
    </location>
</feature>
<proteinExistence type="predicted"/>
<organism evidence="2 3">
    <name type="scientific">Rhodospirillum rubrum (strain ATCC 11170 / ATH 1.1.1 / DSM 467 / LMG 4362 / NCIMB 8255 / S1)</name>
    <dbReference type="NCBI Taxonomy" id="269796"/>
    <lineage>
        <taxon>Bacteria</taxon>
        <taxon>Pseudomonadati</taxon>
        <taxon>Pseudomonadota</taxon>
        <taxon>Alphaproteobacteria</taxon>
        <taxon>Rhodospirillales</taxon>
        <taxon>Rhodospirillaceae</taxon>
        <taxon>Rhodospirillum</taxon>
    </lineage>
</organism>
<dbReference type="PATRIC" id="fig|269796.9.peg.3463"/>
<dbReference type="InterPro" id="IPR050908">
    <property type="entry name" value="SmbC-like"/>
</dbReference>
<dbReference type="eggNOG" id="COG3449">
    <property type="taxonomic scope" value="Bacteria"/>
</dbReference>
<evidence type="ECO:0000313" key="3">
    <source>
        <dbReference type="Proteomes" id="UP000001929"/>
    </source>
</evidence>
<accession>Q2RP02</accession>
<dbReference type="EMBL" id="CP000230">
    <property type="protein sequence ID" value="ABC24143.1"/>
    <property type="molecule type" value="Genomic_DNA"/>
</dbReference>
<dbReference type="InterPro" id="IPR029442">
    <property type="entry name" value="GyrI-like"/>
</dbReference>